<protein>
    <submittedName>
        <fullName evidence="3">Uncharacterized protein</fullName>
    </submittedName>
</protein>
<evidence type="ECO:0000256" key="1">
    <source>
        <dbReference type="SAM" id="MobiDB-lite"/>
    </source>
</evidence>
<evidence type="ECO:0000313" key="2">
    <source>
        <dbReference type="Proteomes" id="UP000036681"/>
    </source>
</evidence>
<feature type="region of interest" description="Disordered" evidence="1">
    <location>
        <begin position="46"/>
        <end position="68"/>
    </location>
</feature>
<evidence type="ECO:0000313" key="3">
    <source>
        <dbReference type="WBParaSite" id="ALUE_0000891601-mRNA-1"/>
    </source>
</evidence>
<keyword evidence="2" id="KW-1185">Reference proteome</keyword>
<dbReference type="AlphaFoldDB" id="A0A9J2PH39"/>
<organism evidence="2 3">
    <name type="scientific">Ascaris lumbricoides</name>
    <name type="common">Giant roundworm</name>
    <dbReference type="NCBI Taxonomy" id="6252"/>
    <lineage>
        <taxon>Eukaryota</taxon>
        <taxon>Metazoa</taxon>
        <taxon>Ecdysozoa</taxon>
        <taxon>Nematoda</taxon>
        <taxon>Chromadorea</taxon>
        <taxon>Rhabditida</taxon>
        <taxon>Spirurina</taxon>
        <taxon>Ascaridomorpha</taxon>
        <taxon>Ascaridoidea</taxon>
        <taxon>Ascarididae</taxon>
        <taxon>Ascaris</taxon>
    </lineage>
</organism>
<accession>A0A9J2PH39</accession>
<sequence>MEEQFFPNEEDVLGPGDEARVSDEANAAKAQGSKDFCFEVIGVAEDRDGPSEGVNYQPQRKDATSVITKRKRAQYEEPAKGGNDVAAHVRSVTCTFQ</sequence>
<reference evidence="3" key="1">
    <citation type="submission" date="2023-03" db="UniProtKB">
        <authorList>
            <consortium name="WormBaseParasite"/>
        </authorList>
    </citation>
    <scope>IDENTIFICATION</scope>
</reference>
<dbReference type="Proteomes" id="UP000036681">
    <property type="component" value="Unplaced"/>
</dbReference>
<proteinExistence type="predicted"/>
<dbReference type="WBParaSite" id="ALUE_0000891601-mRNA-1">
    <property type="protein sequence ID" value="ALUE_0000891601-mRNA-1"/>
    <property type="gene ID" value="ALUE_0000891601"/>
</dbReference>
<name>A0A9J2PH39_ASCLU</name>